<dbReference type="GO" id="GO:0006400">
    <property type="term" value="P:tRNA modification"/>
    <property type="evidence" value="ECO:0007669"/>
    <property type="project" value="TreeGrafter"/>
</dbReference>
<feature type="site" description="Interaction with substrate tRNA" evidence="10">
    <location>
        <position position="100"/>
    </location>
</feature>
<dbReference type="Gene3D" id="3.40.50.300">
    <property type="entry name" value="P-loop containing nucleotide triphosphate hydrolases"/>
    <property type="match status" value="1"/>
</dbReference>
<dbReference type="Proteomes" id="UP000292886">
    <property type="component" value="Chromosome"/>
</dbReference>
<evidence type="ECO:0000256" key="8">
    <source>
        <dbReference type="ARBA" id="ARBA00022842"/>
    </source>
</evidence>
<dbReference type="Gene3D" id="1.10.20.140">
    <property type="match status" value="1"/>
</dbReference>
<dbReference type="GO" id="GO:0005524">
    <property type="term" value="F:ATP binding"/>
    <property type="evidence" value="ECO:0007669"/>
    <property type="project" value="UniProtKB-UniRule"/>
</dbReference>
<evidence type="ECO:0000256" key="13">
    <source>
        <dbReference type="RuleBase" id="RU003785"/>
    </source>
</evidence>
<proteinExistence type="inferred from homology"/>
<comment type="caution">
    <text evidence="10">Lacks conserved residue(s) required for the propagation of feature annotation.</text>
</comment>
<dbReference type="SUPFAM" id="SSF52540">
    <property type="entry name" value="P-loop containing nucleoside triphosphate hydrolases"/>
    <property type="match status" value="2"/>
</dbReference>
<evidence type="ECO:0000313" key="14">
    <source>
        <dbReference type="EMBL" id="QBO36904.1"/>
    </source>
</evidence>
<dbReference type="Pfam" id="PF01715">
    <property type="entry name" value="IPPT"/>
    <property type="match status" value="1"/>
</dbReference>
<keyword evidence="4 10" id="KW-0808">Transferase</keyword>
<dbReference type="RefSeq" id="WP_133363981.1">
    <property type="nucleotide sequence ID" value="NZ_CP037940.1"/>
</dbReference>
<feature type="binding site" evidence="10">
    <location>
        <begin position="9"/>
        <end position="16"/>
    </location>
    <ligand>
        <name>ATP</name>
        <dbReference type="ChEBI" id="CHEBI:30616"/>
    </ligand>
</feature>
<evidence type="ECO:0000256" key="7">
    <source>
        <dbReference type="ARBA" id="ARBA00022840"/>
    </source>
</evidence>
<evidence type="ECO:0000256" key="6">
    <source>
        <dbReference type="ARBA" id="ARBA00022741"/>
    </source>
</evidence>
<evidence type="ECO:0000256" key="5">
    <source>
        <dbReference type="ARBA" id="ARBA00022694"/>
    </source>
</evidence>
<comment type="function">
    <text evidence="2 10 12">Catalyzes the transfer of a dimethylallyl group onto the adenine at position 37 in tRNAs that read codons beginning with uridine, leading to the formation of N6-(dimethylallyl)adenosine (i(6)A).</text>
</comment>
<dbReference type="InterPro" id="IPR018022">
    <property type="entry name" value="IPT"/>
</dbReference>
<dbReference type="EC" id="2.5.1.75" evidence="10"/>
<evidence type="ECO:0000256" key="12">
    <source>
        <dbReference type="RuleBase" id="RU003784"/>
    </source>
</evidence>
<keyword evidence="8 10" id="KW-0460">Magnesium</keyword>
<evidence type="ECO:0000256" key="3">
    <source>
        <dbReference type="ARBA" id="ARBA00005842"/>
    </source>
</evidence>
<gene>
    <name evidence="10 14" type="primary">miaA</name>
    <name evidence="14" type="ORF">EQG49_10845</name>
</gene>
<dbReference type="NCBIfam" id="TIGR00174">
    <property type="entry name" value="miaA"/>
    <property type="match status" value="1"/>
</dbReference>
<evidence type="ECO:0000256" key="2">
    <source>
        <dbReference type="ARBA" id="ARBA00003213"/>
    </source>
</evidence>
<dbReference type="GO" id="GO:0052381">
    <property type="term" value="F:tRNA dimethylallyltransferase activity"/>
    <property type="evidence" value="ECO:0007669"/>
    <property type="project" value="UniProtKB-UniRule"/>
</dbReference>
<dbReference type="KEGG" id="wei:EQG49_10845"/>
<evidence type="ECO:0000256" key="4">
    <source>
        <dbReference type="ARBA" id="ARBA00022679"/>
    </source>
</evidence>
<comment type="subunit">
    <text evidence="10">Monomer.</text>
</comment>
<organism evidence="14 15">
    <name type="scientific">Periweissella cryptocerci</name>
    <dbReference type="NCBI Taxonomy" id="2506420"/>
    <lineage>
        <taxon>Bacteria</taxon>
        <taxon>Bacillati</taxon>
        <taxon>Bacillota</taxon>
        <taxon>Bacilli</taxon>
        <taxon>Lactobacillales</taxon>
        <taxon>Lactobacillaceae</taxon>
        <taxon>Periweissella</taxon>
    </lineage>
</organism>
<keyword evidence="7 10" id="KW-0067">ATP-binding</keyword>
<keyword evidence="15" id="KW-1185">Reference proteome</keyword>
<keyword evidence="6 10" id="KW-0547">Nucleotide-binding</keyword>
<dbReference type="HAMAP" id="MF_00185">
    <property type="entry name" value="IPP_trans"/>
    <property type="match status" value="1"/>
</dbReference>
<name>A0A4P6YVR5_9LACO</name>
<comment type="similarity">
    <text evidence="3 10 13">Belongs to the IPP transferase family.</text>
</comment>
<feature type="site" description="Interaction with substrate tRNA" evidence="10">
    <location>
        <position position="125"/>
    </location>
</feature>
<dbReference type="InterPro" id="IPR027417">
    <property type="entry name" value="P-loop_NTPase"/>
</dbReference>
<dbReference type="EMBL" id="CP037940">
    <property type="protein sequence ID" value="QBO36904.1"/>
    <property type="molecule type" value="Genomic_DNA"/>
</dbReference>
<feature type="region of interest" description="Interaction with substrate tRNA" evidence="10">
    <location>
        <begin position="34"/>
        <end position="37"/>
    </location>
</feature>
<evidence type="ECO:0000256" key="10">
    <source>
        <dbReference type="HAMAP-Rule" id="MF_00185"/>
    </source>
</evidence>
<evidence type="ECO:0000313" key="15">
    <source>
        <dbReference type="Proteomes" id="UP000292886"/>
    </source>
</evidence>
<accession>A0A4P6YVR5</accession>
<keyword evidence="5 10" id="KW-0819">tRNA processing</keyword>
<reference evidence="15" key="1">
    <citation type="submission" date="2019-03" db="EMBL/GenBank/DDBJ databases">
        <title>Weissella sp. 26KH-42 Genome sequencing.</title>
        <authorList>
            <person name="Heo J."/>
            <person name="Kim S.-J."/>
            <person name="Kim J.-S."/>
            <person name="Hong S.-B."/>
            <person name="Kwon S.-W."/>
        </authorList>
    </citation>
    <scope>NUCLEOTIDE SEQUENCE [LARGE SCALE GENOMIC DNA]</scope>
    <source>
        <strain evidence="15">26KH-42</strain>
    </source>
</reference>
<evidence type="ECO:0000256" key="11">
    <source>
        <dbReference type="RuleBase" id="RU003783"/>
    </source>
</evidence>
<protein>
    <recommendedName>
        <fullName evidence="10">tRNA dimethylallyltransferase</fullName>
        <ecNumber evidence="10">2.5.1.75</ecNumber>
    </recommendedName>
    <alternativeName>
        <fullName evidence="10">Dimethylallyl diphosphate:tRNA dimethylallyltransferase</fullName>
        <shortName evidence="10">DMAPP:tRNA dimethylallyltransferase</shortName>
        <shortName evidence="10">DMATase</shortName>
    </alternativeName>
    <alternativeName>
        <fullName evidence="10">Isopentenyl-diphosphate:tRNA isopentenyltransferase</fullName>
        <shortName evidence="10">IPP transferase</shortName>
        <shortName evidence="10">IPPT</shortName>
        <shortName evidence="10">IPTase</shortName>
    </alternativeName>
</protein>
<dbReference type="AlphaFoldDB" id="A0A4P6YVR5"/>
<dbReference type="PANTHER" id="PTHR11088">
    <property type="entry name" value="TRNA DIMETHYLALLYLTRANSFERASE"/>
    <property type="match status" value="1"/>
</dbReference>
<dbReference type="PANTHER" id="PTHR11088:SF60">
    <property type="entry name" value="TRNA DIMETHYLALLYLTRANSFERASE"/>
    <property type="match status" value="1"/>
</dbReference>
<comment type="cofactor">
    <cofactor evidence="1 10">
        <name>Mg(2+)</name>
        <dbReference type="ChEBI" id="CHEBI:18420"/>
    </cofactor>
</comment>
<evidence type="ECO:0000256" key="9">
    <source>
        <dbReference type="ARBA" id="ARBA00049563"/>
    </source>
</evidence>
<dbReference type="OrthoDB" id="9776390at2"/>
<evidence type="ECO:0000256" key="1">
    <source>
        <dbReference type="ARBA" id="ARBA00001946"/>
    </source>
</evidence>
<dbReference type="InterPro" id="IPR039657">
    <property type="entry name" value="Dimethylallyltransferase"/>
</dbReference>
<comment type="catalytic activity">
    <reaction evidence="9 10 11">
        <text>adenosine(37) in tRNA + dimethylallyl diphosphate = N(6)-dimethylallyladenosine(37) in tRNA + diphosphate</text>
        <dbReference type="Rhea" id="RHEA:26482"/>
        <dbReference type="Rhea" id="RHEA-COMP:10162"/>
        <dbReference type="Rhea" id="RHEA-COMP:10375"/>
        <dbReference type="ChEBI" id="CHEBI:33019"/>
        <dbReference type="ChEBI" id="CHEBI:57623"/>
        <dbReference type="ChEBI" id="CHEBI:74411"/>
        <dbReference type="ChEBI" id="CHEBI:74415"/>
        <dbReference type="EC" id="2.5.1.75"/>
    </reaction>
</comment>
<feature type="binding site" evidence="10">
    <location>
        <begin position="11"/>
        <end position="16"/>
    </location>
    <ligand>
        <name>substrate</name>
    </ligand>
</feature>
<sequence length="308" mass="34444">MNKIIVIVGPTAVGKTALSIKLAKKYDGEIISGDSMQVYRGLDIGTAKITDVEKEGVPHYLIDTKDMTDNFTVAEWVAAAKEHIADITSRGKMPIIVGGTGFYIAALLGDMPLGGDDTDADDEIRAKWQAFADDFGGMAVWDELNEVDPVAAKDIPAGNVRRIIRALEVYELTGKPFSEQKPSKGERQYDALVIGLNTSRELLYDRINLRVDQMLDDGLMAEAKRLYDAGGAQLQSGQGIGYKELFPFFGEYDTEERAIELIKRNSRRFAKRQLTWFNNQMPDIHWFDLVRQPTEIDAIDELVETFNK</sequence>